<dbReference type="InterPro" id="IPR002528">
    <property type="entry name" value="MATE_fam"/>
</dbReference>
<name>A0A7X0DNJ3_NOVIT</name>
<evidence type="ECO:0000256" key="2">
    <source>
        <dbReference type="SAM" id="Phobius"/>
    </source>
</evidence>
<gene>
    <name evidence="3" type="ORF">FHS48_003609</name>
</gene>
<dbReference type="Proteomes" id="UP000544872">
    <property type="component" value="Unassembled WGS sequence"/>
</dbReference>
<feature type="transmembrane region" description="Helical" evidence="2">
    <location>
        <begin position="136"/>
        <end position="155"/>
    </location>
</feature>
<evidence type="ECO:0000313" key="3">
    <source>
        <dbReference type="EMBL" id="MBB6212161.1"/>
    </source>
</evidence>
<dbReference type="GO" id="GO:0005886">
    <property type="term" value="C:plasma membrane"/>
    <property type="evidence" value="ECO:0007669"/>
    <property type="project" value="TreeGrafter"/>
</dbReference>
<organism evidence="3 4">
    <name type="scientific">Novispirillum itersonii</name>
    <name type="common">Aquaspirillum itersonii</name>
    <dbReference type="NCBI Taxonomy" id="189"/>
    <lineage>
        <taxon>Bacteria</taxon>
        <taxon>Pseudomonadati</taxon>
        <taxon>Pseudomonadota</taxon>
        <taxon>Alphaproteobacteria</taxon>
        <taxon>Rhodospirillales</taxon>
        <taxon>Novispirillaceae</taxon>
        <taxon>Novispirillum</taxon>
    </lineage>
</organism>
<dbReference type="EMBL" id="JACIIX010000017">
    <property type="protein sequence ID" value="MBB6212161.1"/>
    <property type="molecule type" value="Genomic_DNA"/>
</dbReference>
<feature type="transmembrane region" description="Helical" evidence="2">
    <location>
        <begin position="53"/>
        <end position="76"/>
    </location>
</feature>
<feature type="transmembrane region" description="Helical" evidence="2">
    <location>
        <begin position="96"/>
        <end position="116"/>
    </location>
</feature>
<feature type="transmembrane region" description="Helical" evidence="2">
    <location>
        <begin position="200"/>
        <end position="226"/>
    </location>
</feature>
<accession>A0A7X0DNJ3</accession>
<feature type="transmembrane region" description="Helical" evidence="2">
    <location>
        <begin position="238"/>
        <end position="261"/>
    </location>
</feature>
<feature type="transmembrane region" description="Helical" evidence="2">
    <location>
        <begin position="297"/>
        <end position="316"/>
    </location>
</feature>
<keyword evidence="4" id="KW-1185">Reference proteome</keyword>
<protein>
    <submittedName>
        <fullName evidence="3">MATE family multidrug resistance protein</fullName>
    </submittedName>
</protein>
<dbReference type="InterPro" id="IPR050222">
    <property type="entry name" value="MATE_MdtK"/>
</dbReference>
<feature type="transmembrane region" description="Helical" evidence="2">
    <location>
        <begin position="328"/>
        <end position="350"/>
    </location>
</feature>
<dbReference type="NCBIfam" id="TIGR00797">
    <property type="entry name" value="matE"/>
    <property type="match status" value="1"/>
</dbReference>
<dbReference type="RefSeq" id="WP_184265618.1">
    <property type="nucleotide sequence ID" value="NZ_JACIIX010000017.1"/>
</dbReference>
<evidence type="ECO:0000256" key="1">
    <source>
        <dbReference type="ARBA" id="ARBA00022448"/>
    </source>
</evidence>
<proteinExistence type="predicted"/>
<dbReference type="GO" id="GO:0015297">
    <property type="term" value="F:antiporter activity"/>
    <property type="evidence" value="ECO:0007669"/>
    <property type="project" value="InterPro"/>
</dbReference>
<keyword evidence="2" id="KW-0472">Membrane</keyword>
<dbReference type="Pfam" id="PF01554">
    <property type="entry name" value="MatE"/>
    <property type="match status" value="2"/>
</dbReference>
<comment type="caution">
    <text evidence="3">The sequence shown here is derived from an EMBL/GenBank/DDBJ whole genome shotgun (WGS) entry which is preliminary data.</text>
</comment>
<feature type="transmembrane region" description="Helical" evidence="2">
    <location>
        <begin position="371"/>
        <end position="392"/>
    </location>
</feature>
<keyword evidence="1" id="KW-0813">Transport</keyword>
<dbReference type="AlphaFoldDB" id="A0A7X0DNJ3"/>
<feature type="transmembrane region" description="Helical" evidence="2">
    <location>
        <begin position="167"/>
        <end position="188"/>
    </location>
</feature>
<evidence type="ECO:0000313" key="4">
    <source>
        <dbReference type="Proteomes" id="UP000544872"/>
    </source>
</evidence>
<dbReference type="PANTHER" id="PTHR43298">
    <property type="entry name" value="MULTIDRUG RESISTANCE PROTEIN NORM-RELATED"/>
    <property type="match status" value="1"/>
</dbReference>
<reference evidence="3 4" key="1">
    <citation type="submission" date="2020-08" db="EMBL/GenBank/DDBJ databases">
        <title>Genomic Encyclopedia of Type Strains, Phase IV (KMG-IV): sequencing the most valuable type-strain genomes for metagenomic binning, comparative biology and taxonomic classification.</title>
        <authorList>
            <person name="Goeker M."/>
        </authorList>
    </citation>
    <scope>NUCLEOTIDE SEQUENCE [LARGE SCALE GENOMIC DNA]</scope>
    <source>
        <strain evidence="3 4">DSM 11590</strain>
    </source>
</reference>
<dbReference type="GO" id="GO:0042910">
    <property type="term" value="F:xenobiotic transmembrane transporter activity"/>
    <property type="evidence" value="ECO:0007669"/>
    <property type="project" value="InterPro"/>
</dbReference>
<keyword evidence="2" id="KW-0812">Transmembrane</keyword>
<dbReference type="PANTHER" id="PTHR43298:SF2">
    <property type="entry name" value="FMN_FAD EXPORTER YEEO-RELATED"/>
    <property type="match status" value="1"/>
</dbReference>
<sequence length="474" mass="48911">MTASPSPSPAAPRTGLWTLLALAAPIALSQLFQIANAIIDTVMAGHLGTLSLAAVSAGISLWVPVMTVMVGFLYLLTPTVGRLIGAGKPDEIGPALAVGLITGLSWGGLGALALWFGSETLFTLIGVSPEIIPEAVAYIHYVALGFPGFGLFLALRFLIEGFGMPRLITAVTILCAVVKGILTYGFLFGGPAFSALGLPVLGAVGCGLSTALVLWLYGGSVLVISLAHPRLRPVWRSLLARPAVSLGAVWRFCITGLPIALNLLSDYVVMAVVALAIATIGPVAISAHQISYTTLNVLLMIPIGIGMGGAVLVAQASGAGDRAQTIRWISLCLSVCTVLPLGLSALILLYPHQIAGLSSTDPAVVSGSVELLKIIGLLLTLDALVITTAFLLRGLGDHRGPFLITVFAHWGVSLPSGWLLGSSSIFGGAMGAAGWWWGLLLGLSVALVASLLRLWGIQGKRTPDIAPATSESLS</sequence>
<keyword evidence="2" id="KW-1133">Transmembrane helix</keyword>
<feature type="transmembrane region" description="Helical" evidence="2">
    <location>
        <begin position="267"/>
        <end position="285"/>
    </location>
</feature>
<feature type="transmembrane region" description="Helical" evidence="2">
    <location>
        <begin position="435"/>
        <end position="455"/>
    </location>
</feature>